<feature type="region of interest" description="Disordered" evidence="1">
    <location>
        <begin position="196"/>
        <end position="228"/>
    </location>
</feature>
<protein>
    <submittedName>
        <fullName evidence="3">Myb-like protein U</fullName>
    </submittedName>
</protein>
<dbReference type="Proteomes" id="UP000034090">
    <property type="component" value="Unassembled WGS sequence"/>
</dbReference>
<organism evidence="3 4">
    <name type="scientific">Candidatus Woesebacteria bacterium GW2011_GWB1_43_14</name>
    <dbReference type="NCBI Taxonomy" id="1618578"/>
    <lineage>
        <taxon>Bacteria</taxon>
        <taxon>Candidatus Woeseibacteriota</taxon>
    </lineage>
</organism>
<feature type="compositionally biased region" description="Acidic residues" evidence="1">
    <location>
        <begin position="105"/>
        <end position="127"/>
    </location>
</feature>
<gene>
    <name evidence="3" type="ORF">UV74_C0002G0045</name>
</gene>
<accession>A0A0G1FV01</accession>
<feature type="transmembrane region" description="Helical" evidence="2">
    <location>
        <begin position="169"/>
        <end position="190"/>
    </location>
</feature>
<feature type="region of interest" description="Disordered" evidence="1">
    <location>
        <begin position="98"/>
        <end position="127"/>
    </location>
</feature>
<dbReference type="EMBL" id="LCFQ01000002">
    <property type="protein sequence ID" value="KKS98826.1"/>
    <property type="molecule type" value="Genomic_DNA"/>
</dbReference>
<comment type="caution">
    <text evidence="3">The sequence shown here is derived from an EMBL/GenBank/DDBJ whole genome shotgun (WGS) entry which is preliminary data.</text>
</comment>
<evidence type="ECO:0000256" key="1">
    <source>
        <dbReference type="SAM" id="MobiDB-lite"/>
    </source>
</evidence>
<keyword evidence="2" id="KW-1133">Transmembrane helix</keyword>
<dbReference type="AlphaFoldDB" id="A0A0G1FV01"/>
<keyword evidence="2" id="KW-0812">Transmembrane</keyword>
<name>A0A0G1FV01_9BACT</name>
<sequence length="460" mass="51067">MVNVFYDPKMGSVKVDKPFYDKGRAQFETEIRILAFPENLIESIEIGKLVEGKFVSEYEKFPSEENKLFWQYPVSFEAEFCAKVNFAKADVLPDTDTAALPSTELEPEDWPDDDPWDEEDDIVDDDGDSDLDFDDFEDDEELSAFVAPVSQPINSSGQDDQGEHKMRNIMLILLAVVILAIAGTAVWASVDGSPEAATAATNTPTMTPTVSPSVTPSATVSTATSTSTPTPSPLIIYTPVSMLLSTTLPIPDRIWDVQEIHLEDDPIVEEWIRRLRIPEPDLWQTFPNVENSLVPEFESANGLEYAEDDSPFCEQDQRCDIVVPAQHYRLITGDYEFEGMTCSTTVNGQGCMLLLVNVMDQTYTWRDERVDNGFTVMGRYWNGNELDWAVWGIVSHASANMLNMRTFADSETGEILNSGDDGPNAGAGCGRAEGCDSVNIRVIVHAGDRILVILESVVNR</sequence>
<reference evidence="3 4" key="1">
    <citation type="journal article" date="2015" name="Nature">
        <title>rRNA introns, odd ribosomes, and small enigmatic genomes across a large radiation of phyla.</title>
        <authorList>
            <person name="Brown C.T."/>
            <person name="Hug L.A."/>
            <person name="Thomas B.C."/>
            <person name="Sharon I."/>
            <person name="Castelle C.J."/>
            <person name="Singh A."/>
            <person name="Wilkins M.J."/>
            <person name="Williams K.H."/>
            <person name="Banfield J.F."/>
        </authorList>
    </citation>
    <scope>NUCLEOTIDE SEQUENCE [LARGE SCALE GENOMIC DNA]</scope>
</reference>
<evidence type="ECO:0000313" key="4">
    <source>
        <dbReference type="Proteomes" id="UP000034090"/>
    </source>
</evidence>
<keyword evidence="2" id="KW-0472">Membrane</keyword>
<evidence type="ECO:0000256" key="2">
    <source>
        <dbReference type="SAM" id="Phobius"/>
    </source>
</evidence>
<proteinExistence type="predicted"/>
<evidence type="ECO:0000313" key="3">
    <source>
        <dbReference type="EMBL" id="KKS98826.1"/>
    </source>
</evidence>